<evidence type="ECO:0000256" key="2">
    <source>
        <dbReference type="ARBA" id="ARBA00022679"/>
    </source>
</evidence>
<dbReference type="PROSITE" id="PS51687">
    <property type="entry name" value="SAM_MT_RNA_M5U"/>
    <property type="match status" value="1"/>
</dbReference>
<comment type="caution">
    <text evidence="8">The sequence shown here is derived from an EMBL/GenBank/DDBJ whole genome shotgun (WGS) entry which is preliminary data.</text>
</comment>
<feature type="active site" evidence="5">
    <location>
        <position position="489"/>
    </location>
</feature>
<dbReference type="InterPro" id="IPR012340">
    <property type="entry name" value="NA-bd_OB-fold"/>
</dbReference>
<dbReference type="Pfam" id="PF13847">
    <property type="entry name" value="Methyltransf_31"/>
    <property type="match status" value="1"/>
</dbReference>
<dbReference type="InterPro" id="IPR030391">
    <property type="entry name" value="MeTrfase_TrmA_CS"/>
</dbReference>
<evidence type="ECO:0000259" key="7">
    <source>
        <dbReference type="Pfam" id="PF13847"/>
    </source>
</evidence>
<dbReference type="PROSITE" id="PS01230">
    <property type="entry name" value="TRMA_1"/>
    <property type="match status" value="1"/>
</dbReference>
<dbReference type="GO" id="GO:0008173">
    <property type="term" value="F:RNA methyltransferase activity"/>
    <property type="evidence" value="ECO:0007669"/>
    <property type="project" value="InterPro"/>
</dbReference>
<dbReference type="EMBL" id="PGGS01000126">
    <property type="protein sequence ID" value="PNH08515.1"/>
    <property type="molecule type" value="Genomic_DNA"/>
</dbReference>
<proteinExistence type="inferred from homology"/>
<dbReference type="InterPro" id="IPR010280">
    <property type="entry name" value="U5_MeTrfase_fam"/>
</dbReference>
<feature type="compositionally biased region" description="Low complexity" evidence="6">
    <location>
        <begin position="40"/>
        <end position="51"/>
    </location>
</feature>
<keyword evidence="3 4" id="KW-0949">S-adenosyl-L-methionine</keyword>
<dbReference type="Gene3D" id="3.40.50.150">
    <property type="entry name" value="Vaccinia Virus protein VP39"/>
    <property type="match status" value="2"/>
</dbReference>
<dbReference type="AlphaFoldDB" id="A0A2J8A7N7"/>
<feature type="domain" description="Methyltransferase" evidence="7">
    <location>
        <begin position="364"/>
        <end position="421"/>
    </location>
</feature>
<accession>A0A2J8A7N7</accession>
<dbReference type="InterPro" id="IPR030390">
    <property type="entry name" value="MeTrfase_TrmA_AS"/>
</dbReference>
<feature type="binding site" evidence="4">
    <location>
        <position position="390"/>
    </location>
    <ligand>
        <name>S-adenosyl-L-methionine</name>
        <dbReference type="ChEBI" id="CHEBI:59789"/>
    </ligand>
</feature>
<dbReference type="InterPro" id="IPR029063">
    <property type="entry name" value="SAM-dependent_MTases_sf"/>
</dbReference>
<dbReference type="GO" id="GO:0032259">
    <property type="term" value="P:methylation"/>
    <property type="evidence" value="ECO:0007669"/>
    <property type="project" value="UniProtKB-KW"/>
</dbReference>
<feature type="region of interest" description="Disordered" evidence="6">
    <location>
        <begin position="425"/>
        <end position="446"/>
    </location>
</feature>
<gene>
    <name evidence="8" type="ORF">TSOC_004917</name>
</gene>
<evidence type="ECO:0000256" key="6">
    <source>
        <dbReference type="SAM" id="MobiDB-lite"/>
    </source>
</evidence>
<evidence type="ECO:0000256" key="5">
    <source>
        <dbReference type="PROSITE-ProRule" id="PRU10015"/>
    </source>
</evidence>
<feature type="region of interest" description="Disordered" evidence="6">
    <location>
        <begin position="1"/>
        <end position="110"/>
    </location>
</feature>
<feature type="active site" description="Nucleophile" evidence="4">
    <location>
        <position position="489"/>
    </location>
</feature>
<dbReference type="PROSITE" id="PS01231">
    <property type="entry name" value="TRMA_2"/>
    <property type="match status" value="1"/>
</dbReference>
<organism evidence="8 9">
    <name type="scientific">Tetrabaena socialis</name>
    <dbReference type="NCBI Taxonomy" id="47790"/>
    <lineage>
        <taxon>Eukaryota</taxon>
        <taxon>Viridiplantae</taxon>
        <taxon>Chlorophyta</taxon>
        <taxon>core chlorophytes</taxon>
        <taxon>Chlorophyceae</taxon>
        <taxon>CS clade</taxon>
        <taxon>Chlamydomonadales</taxon>
        <taxon>Tetrabaenaceae</taxon>
        <taxon>Tetrabaena</taxon>
    </lineage>
</organism>
<reference evidence="8 9" key="1">
    <citation type="journal article" date="2017" name="Mol. Biol. Evol.">
        <title>The 4-celled Tetrabaena socialis nuclear genome reveals the essential components for genetic control of cell number at the origin of multicellularity in the volvocine lineage.</title>
        <authorList>
            <person name="Featherston J."/>
            <person name="Arakaki Y."/>
            <person name="Hanschen E.R."/>
            <person name="Ferris P.J."/>
            <person name="Michod R.E."/>
            <person name="Olson B.J.S.C."/>
            <person name="Nozaki H."/>
            <person name="Durand P.M."/>
        </authorList>
    </citation>
    <scope>NUCLEOTIDE SEQUENCE [LARGE SCALE GENOMIC DNA]</scope>
    <source>
        <strain evidence="8 9">NIES-571</strain>
    </source>
</reference>
<dbReference type="OrthoDB" id="10250660at2759"/>
<feature type="binding site" evidence="4">
    <location>
        <position position="338"/>
    </location>
    <ligand>
        <name>S-adenosyl-L-methionine</name>
        <dbReference type="ChEBI" id="CHEBI:59789"/>
    </ligand>
</feature>
<evidence type="ECO:0000256" key="1">
    <source>
        <dbReference type="ARBA" id="ARBA00022603"/>
    </source>
</evidence>
<evidence type="ECO:0000313" key="8">
    <source>
        <dbReference type="EMBL" id="PNH08515.1"/>
    </source>
</evidence>
<keyword evidence="2 4" id="KW-0808">Transferase</keyword>
<dbReference type="PANTHER" id="PTHR11061:SF30">
    <property type="entry name" value="TRNA (URACIL(54)-C(5))-METHYLTRANSFERASE"/>
    <property type="match status" value="1"/>
</dbReference>
<dbReference type="PANTHER" id="PTHR11061">
    <property type="entry name" value="RNA M5U METHYLTRANSFERASE"/>
    <property type="match status" value="1"/>
</dbReference>
<dbReference type="GO" id="GO:0008757">
    <property type="term" value="F:S-adenosylmethionine-dependent methyltransferase activity"/>
    <property type="evidence" value="ECO:0007669"/>
    <property type="project" value="UniProtKB-ARBA"/>
</dbReference>
<evidence type="ECO:0000256" key="3">
    <source>
        <dbReference type="ARBA" id="ARBA00022691"/>
    </source>
</evidence>
<dbReference type="Proteomes" id="UP000236333">
    <property type="component" value="Unassembled WGS sequence"/>
</dbReference>
<evidence type="ECO:0000256" key="4">
    <source>
        <dbReference type="PROSITE-ProRule" id="PRU01024"/>
    </source>
</evidence>
<feature type="binding site" evidence="4">
    <location>
        <position position="462"/>
    </location>
    <ligand>
        <name>S-adenosyl-L-methionine</name>
        <dbReference type="ChEBI" id="CHEBI:59789"/>
    </ligand>
</feature>
<keyword evidence="1 4" id="KW-0489">Methyltransferase</keyword>
<dbReference type="GO" id="GO:0009451">
    <property type="term" value="P:RNA modification"/>
    <property type="evidence" value="ECO:0007669"/>
    <property type="project" value="UniProtKB-ARBA"/>
</dbReference>
<dbReference type="InterPro" id="IPR025714">
    <property type="entry name" value="Methyltranfer_dom"/>
</dbReference>
<evidence type="ECO:0000313" key="9">
    <source>
        <dbReference type="Proteomes" id="UP000236333"/>
    </source>
</evidence>
<name>A0A2J8A7N7_9CHLO</name>
<feature type="binding site" evidence="4">
    <location>
        <position position="369"/>
    </location>
    <ligand>
        <name>S-adenosyl-L-methionine</name>
        <dbReference type="ChEBI" id="CHEBI:59789"/>
    </ligand>
</feature>
<dbReference type="Pfam" id="PF05958">
    <property type="entry name" value="tRNA_U5-meth_tr"/>
    <property type="match status" value="1"/>
</dbReference>
<sequence>MASAMAPRCASGGLLQERPSGRTIAVDRRSSASLHTLPTRGSAAPAAGRPSPGWPLAAGRTGGGATAAFGAQRPSREQAAEGVDTSLYRDSDGAAPPPPRRQTTRLSTPPVYVGQELDLDCARLALEGKGGAGRRQGGVVVRAGFLKADGCSVGALGGSGKERYAEARKLASLAPHHNAVPPPCPYFGPCGGCTLQSLSYEAQLQEKRNQVEQTLRRVGRLGPALDQIAAATAAAAATAGAEGTAEAAEPGGGARVGGVAPTVGCRDSLAYRNKSAGTDDDGADAGGGGDGLTGFAEGGYDTAAAAAGGSHTILYGRSYIHDTLGGQVFRISPGSFFQTNSRQAEVLYDIVRQAAALRPGRVDTLLDLYCGTGTIGLSMAAECREVVGVDVVESAIEDARRNAAINSVRNAVFITADIDRLAPRDDPRYASGDAGGGVSTGAAPPPAAAAGLPAHPDVVIVDPARGGLSGGSSALLVRCGARRVVYVSCNVATQARDLDRLVNGPAAPFRLVSVQPVDLFPHTDHVETVAVLERR</sequence>
<comment type="similarity">
    <text evidence="4">Belongs to the class I-like SAM-binding methyltransferase superfamily. RNA M5U methyltransferase family.</text>
</comment>
<dbReference type="SUPFAM" id="SSF53335">
    <property type="entry name" value="S-adenosyl-L-methionine-dependent methyltransferases"/>
    <property type="match status" value="1"/>
</dbReference>
<dbReference type="CDD" id="cd02440">
    <property type="entry name" value="AdoMet_MTases"/>
    <property type="match status" value="1"/>
</dbReference>
<dbReference type="Gene3D" id="2.40.50.140">
    <property type="entry name" value="Nucleic acid-binding proteins"/>
    <property type="match status" value="1"/>
</dbReference>
<dbReference type="GO" id="GO:0006396">
    <property type="term" value="P:RNA processing"/>
    <property type="evidence" value="ECO:0007669"/>
    <property type="project" value="InterPro"/>
</dbReference>
<keyword evidence="9" id="KW-1185">Reference proteome</keyword>
<protein>
    <submittedName>
        <fullName evidence="8">Putative RNA methyltransferase CT0009</fullName>
    </submittedName>
</protein>